<dbReference type="STRING" id="3880.A0A072VEK8"/>
<dbReference type="HOGENOM" id="CLU_468840_0_0_1"/>
<organism evidence="2 4">
    <name type="scientific">Medicago truncatula</name>
    <name type="common">Barrel medic</name>
    <name type="synonym">Medicago tribuloides</name>
    <dbReference type="NCBI Taxonomy" id="3880"/>
    <lineage>
        <taxon>Eukaryota</taxon>
        <taxon>Viridiplantae</taxon>
        <taxon>Streptophyta</taxon>
        <taxon>Embryophyta</taxon>
        <taxon>Tracheophyta</taxon>
        <taxon>Spermatophyta</taxon>
        <taxon>Magnoliopsida</taxon>
        <taxon>eudicotyledons</taxon>
        <taxon>Gunneridae</taxon>
        <taxon>Pentapetalae</taxon>
        <taxon>rosids</taxon>
        <taxon>fabids</taxon>
        <taxon>Fabales</taxon>
        <taxon>Fabaceae</taxon>
        <taxon>Papilionoideae</taxon>
        <taxon>50 kb inversion clade</taxon>
        <taxon>NPAAA clade</taxon>
        <taxon>Hologalegina</taxon>
        <taxon>IRL clade</taxon>
        <taxon>Trifolieae</taxon>
        <taxon>Medicago</taxon>
    </lineage>
</organism>
<feature type="compositionally biased region" description="Basic residues" evidence="1">
    <location>
        <begin position="343"/>
        <end position="354"/>
    </location>
</feature>
<evidence type="ECO:0000256" key="1">
    <source>
        <dbReference type="SAM" id="MobiDB-lite"/>
    </source>
</evidence>
<accession>A0A072VEK8</accession>
<feature type="region of interest" description="Disordered" evidence="1">
    <location>
        <begin position="90"/>
        <end position="236"/>
    </location>
</feature>
<dbReference type="OrthoDB" id="1899721at2759"/>
<feature type="compositionally biased region" description="Polar residues" evidence="1">
    <location>
        <begin position="1"/>
        <end position="16"/>
    </location>
</feature>
<feature type="region of interest" description="Disordered" evidence="1">
    <location>
        <begin position="401"/>
        <end position="440"/>
    </location>
</feature>
<gene>
    <name evidence="3" type="primary">25482390</name>
    <name evidence="2" type="ordered locus">MTR_1g028880</name>
</gene>
<reference evidence="2 4" key="1">
    <citation type="journal article" date="2011" name="Nature">
        <title>The Medicago genome provides insight into the evolution of rhizobial symbioses.</title>
        <authorList>
            <person name="Young N.D."/>
            <person name="Debelle F."/>
            <person name="Oldroyd G.E."/>
            <person name="Geurts R."/>
            <person name="Cannon S.B."/>
            <person name="Udvardi M.K."/>
            <person name="Benedito V.A."/>
            <person name="Mayer K.F."/>
            <person name="Gouzy J."/>
            <person name="Schoof H."/>
            <person name="Van de Peer Y."/>
            <person name="Proost S."/>
            <person name="Cook D.R."/>
            <person name="Meyers B.C."/>
            <person name="Spannagl M."/>
            <person name="Cheung F."/>
            <person name="De Mita S."/>
            <person name="Krishnakumar V."/>
            <person name="Gundlach H."/>
            <person name="Zhou S."/>
            <person name="Mudge J."/>
            <person name="Bharti A.K."/>
            <person name="Murray J.D."/>
            <person name="Naoumkina M.A."/>
            <person name="Rosen B."/>
            <person name="Silverstein K.A."/>
            <person name="Tang H."/>
            <person name="Rombauts S."/>
            <person name="Zhao P.X."/>
            <person name="Zhou P."/>
            <person name="Barbe V."/>
            <person name="Bardou P."/>
            <person name="Bechner M."/>
            <person name="Bellec A."/>
            <person name="Berger A."/>
            <person name="Berges H."/>
            <person name="Bidwell S."/>
            <person name="Bisseling T."/>
            <person name="Choisne N."/>
            <person name="Couloux A."/>
            <person name="Denny R."/>
            <person name="Deshpande S."/>
            <person name="Dai X."/>
            <person name="Doyle J.J."/>
            <person name="Dudez A.M."/>
            <person name="Farmer A.D."/>
            <person name="Fouteau S."/>
            <person name="Franken C."/>
            <person name="Gibelin C."/>
            <person name="Gish J."/>
            <person name="Goldstein S."/>
            <person name="Gonzalez A.J."/>
            <person name="Green P.J."/>
            <person name="Hallab A."/>
            <person name="Hartog M."/>
            <person name="Hua A."/>
            <person name="Humphray S.J."/>
            <person name="Jeong D.H."/>
            <person name="Jing Y."/>
            <person name="Jocker A."/>
            <person name="Kenton S.M."/>
            <person name="Kim D.J."/>
            <person name="Klee K."/>
            <person name="Lai H."/>
            <person name="Lang C."/>
            <person name="Lin S."/>
            <person name="Macmil S.L."/>
            <person name="Magdelenat G."/>
            <person name="Matthews L."/>
            <person name="McCorrison J."/>
            <person name="Monaghan E.L."/>
            <person name="Mun J.H."/>
            <person name="Najar F.Z."/>
            <person name="Nicholson C."/>
            <person name="Noirot C."/>
            <person name="O'Bleness M."/>
            <person name="Paule C.R."/>
            <person name="Poulain J."/>
            <person name="Prion F."/>
            <person name="Qin B."/>
            <person name="Qu C."/>
            <person name="Retzel E.F."/>
            <person name="Riddle C."/>
            <person name="Sallet E."/>
            <person name="Samain S."/>
            <person name="Samson N."/>
            <person name="Sanders I."/>
            <person name="Saurat O."/>
            <person name="Scarpelli C."/>
            <person name="Schiex T."/>
            <person name="Segurens B."/>
            <person name="Severin A.J."/>
            <person name="Sherrier D.J."/>
            <person name="Shi R."/>
            <person name="Sims S."/>
            <person name="Singer S.R."/>
            <person name="Sinharoy S."/>
            <person name="Sterck L."/>
            <person name="Viollet A."/>
            <person name="Wang B.B."/>
            <person name="Wang K."/>
            <person name="Wang M."/>
            <person name="Wang X."/>
            <person name="Warfsmann J."/>
            <person name="Weissenbach J."/>
            <person name="White D.D."/>
            <person name="White J.D."/>
            <person name="Wiley G.B."/>
            <person name="Wincker P."/>
            <person name="Xing Y."/>
            <person name="Yang L."/>
            <person name="Yao Z."/>
            <person name="Ying F."/>
            <person name="Zhai J."/>
            <person name="Zhou L."/>
            <person name="Zuber A."/>
            <person name="Denarie J."/>
            <person name="Dixon R.A."/>
            <person name="May G.D."/>
            <person name="Schwartz D.C."/>
            <person name="Rogers J."/>
            <person name="Quetier F."/>
            <person name="Town C.D."/>
            <person name="Roe B.A."/>
        </authorList>
    </citation>
    <scope>NUCLEOTIDE SEQUENCE [LARGE SCALE GENOMIC DNA]</scope>
    <source>
        <strain evidence="2">A17</strain>
        <strain evidence="3 4">cv. Jemalong A17</strain>
    </source>
</reference>
<reference evidence="2 4" key="2">
    <citation type="journal article" date="2014" name="BMC Genomics">
        <title>An improved genome release (version Mt4.0) for the model legume Medicago truncatula.</title>
        <authorList>
            <person name="Tang H."/>
            <person name="Krishnakumar V."/>
            <person name="Bidwell S."/>
            <person name="Rosen B."/>
            <person name="Chan A."/>
            <person name="Zhou S."/>
            <person name="Gentzbittel L."/>
            <person name="Childs K.L."/>
            <person name="Yandell M."/>
            <person name="Gundlach H."/>
            <person name="Mayer K.F."/>
            <person name="Schwartz D.C."/>
            <person name="Town C.D."/>
        </authorList>
    </citation>
    <scope>GENOME REANNOTATION</scope>
    <source>
        <strain evidence="2">A17</strain>
        <strain evidence="3 4">cv. Jemalong A17</strain>
    </source>
</reference>
<dbReference type="EnsemblPlants" id="KEH40434">
    <property type="protein sequence ID" value="KEH40434"/>
    <property type="gene ID" value="MTR_1g028880"/>
</dbReference>
<feature type="region of interest" description="Disordered" evidence="1">
    <location>
        <begin position="1"/>
        <end position="30"/>
    </location>
</feature>
<feature type="compositionally biased region" description="Acidic residues" evidence="1">
    <location>
        <begin position="371"/>
        <end position="381"/>
    </location>
</feature>
<feature type="compositionally biased region" description="Polar residues" evidence="1">
    <location>
        <begin position="401"/>
        <end position="410"/>
    </location>
</feature>
<dbReference type="AlphaFoldDB" id="A0A072VEK8"/>
<dbReference type="EMBL" id="CM001217">
    <property type="protein sequence ID" value="KEH40434.1"/>
    <property type="molecule type" value="Genomic_DNA"/>
</dbReference>
<feature type="compositionally biased region" description="Acidic residues" evidence="1">
    <location>
        <begin position="167"/>
        <end position="178"/>
    </location>
</feature>
<dbReference type="Proteomes" id="UP000002051">
    <property type="component" value="Unassembled WGS sequence"/>
</dbReference>
<feature type="compositionally biased region" description="Polar residues" evidence="1">
    <location>
        <begin position="200"/>
        <end position="236"/>
    </location>
</feature>
<sequence length="574" mass="64524">MEASSTPIRAKSSSVNVFDITDSDDPKSSPVNVIVITDSDDEPALSHNISLSTCFGEVKGKNLDNNHSQNNEENLDFGEDILFSANTKRKRNSNVVMSESESDHDDDDDDMNNSLTTANLEVDKVVDTQRPRRRLQTLRKLESKSQNDEISSGRHHKGKHLQSIPTNDDDELEEDSTYSEEGNNIDFIGDDFDASDCEDMSNNSLDGSNSDAESNTSNKNSNFQDVSDMQGSQCNSLSTCSAAEKGKNLYSNYDQSNEEDSDFVEDLLCAVIPKRKRTRNVFISEYENDDDDKPISKLIRNRVQERSADELVNVVDDDGDDGDDDDDDMLISQLVRRKEESRRRRRRPLRKCVTKSHDDKVNYQQSIPTNDDAESIEDLSQSEEGNSKGFIVDDFDVSSCEVTSSKSQDGGHNGDVDSDLNNLQDLQDHSKDSDSSDASDEGINLSKIYSKIQRKKKHKIKWESEVDMCADFGKDQVLCMKAVCVLFRQQTPEEQTNFVTLNRNGRGFSSFDADRGSTLAYFLTGGNPYGGLKKTVEELQKFDSEGVETCETLAFNYSKQLHEIFKNKEDPFFP</sequence>
<feature type="compositionally biased region" description="Acidic residues" evidence="1">
    <location>
        <begin position="100"/>
        <end position="111"/>
    </location>
</feature>
<proteinExistence type="predicted"/>
<feature type="compositionally biased region" description="Basic and acidic residues" evidence="1">
    <location>
        <begin position="121"/>
        <end position="130"/>
    </location>
</feature>
<dbReference type="PANTHER" id="PTHR34380">
    <property type="entry name" value="BNAA03G12380D PROTEIN"/>
    <property type="match status" value="1"/>
</dbReference>
<protein>
    <submittedName>
        <fullName evidence="2 3">Uncharacterized protein</fullName>
    </submittedName>
</protein>
<feature type="region of interest" description="Disordered" evidence="1">
    <location>
        <begin position="337"/>
        <end position="389"/>
    </location>
</feature>
<evidence type="ECO:0000313" key="3">
    <source>
        <dbReference type="EnsemblPlants" id="KEH40434"/>
    </source>
</evidence>
<evidence type="ECO:0000313" key="2">
    <source>
        <dbReference type="EMBL" id="KEH40434.1"/>
    </source>
</evidence>
<reference evidence="3" key="3">
    <citation type="submission" date="2015-04" db="UniProtKB">
        <authorList>
            <consortium name="EnsemblPlants"/>
        </authorList>
    </citation>
    <scope>IDENTIFICATION</scope>
    <source>
        <strain evidence="3">cv. Jemalong A17</strain>
    </source>
</reference>
<name>A0A072VEK8_MEDTR</name>
<dbReference type="PANTHER" id="PTHR34380:SF1">
    <property type="entry name" value="OS01G0221300 PROTEIN"/>
    <property type="match status" value="1"/>
</dbReference>
<dbReference type="KEGG" id="mtr:25482390"/>
<feature type="compositionally biased region" description="Acidic residues" evidence="1">
    <location>
        <begin position="188"/>
        <end position="199"/>
    </location>
</feature>
<keyword evidence="4" id="KW-1185">Reference proteome</keyword>
<evidence type="ECO:0000313" key="4">
    <source>
        <dbReference type="Proteomes" id="UP000002051"/>
    </source>
</evidence>